<dbReference type="Pfam" id="PF01636">
    <property type="entry name" value="APH"/>
    <property type="match status" value="1"/>
</dbReference>
<evidence type="ECO:0000256" key="1">
    <source>
        <dbReference type="ARBA" id="ARBA00010165"/>
    </source>
</evidence>
<evidence type="ECO:0000256" key="5">
    <source>
        <dbReference type="ARBA" id="ARBA00022741"/>
    </source>
</evidence>
<dbReference type="PIRSF" id="PIRSF031134">
    <property type="entry name" value="MTRK"/>
    <property type="match status" value="1"/>
</dbReference>
<evidence type="ECO:0000313" key="10">
    <source>
        <dbReference type="Proteomes" id="UP000293719"/>
    </source>
</evidence>
<dbReference type="GeneID" id="90767896"/>
<evidence type="ECO:0000256" key="4">
    <source>
        <dbReference type="ARBA" id="ARBA00022679"/>
    </source>
</evidence>
<keyword evidence="5" id="KW-0547">Nucleotide-binding</keyword>
<keyword evidence="4 9" id="KW-0808">Transferase</keyword>
<reference evidence="9 10" key="1">
    <citation type="journal article" date="2017" name="Int. J. Syst. Evol. Microbiol.">
        <title>Roseitalea porphyridii gen. nov., sp. nov., isolated from a red alga, and reclassification of Hoeflea suaedae Chung et al. 2013 as Pseudohoeflea suaedae gen. nov., comb. nov.</title>
        <authorList>
            <person name="Hyeon J.W."/>
            <person name="Jeong S.E."/>
            <person name="Baek K."/>
            <person name="Jeon C.O."/>
        </authorList>
    </citation>
    <scope>NUCLEOTIDE SEQUENCE [LARGE SCALE GENOMIC DNA]</scope>
    <source>
        <strain evidence="9 10">MA7-20</strain>
    </source>
</reference>
<dbReference type="Gene3D" id="3.90.1200.10">
    <property type="match status" value="1"/>
</dbReference>
<dbReference type="InterPro" id="IPR009212">
    <property type="entry name" value="Methylthioribose_kinase"/>
</dbReference>
<evidence type="ECO:0000259" key="8">
    <source>
        <dbReference type="Pfam" id="PF01636"/>
    </source>
</evidence>
<name>A0A4P6V1B7_9HYPH</name>
<evidence type="ECO:0000256" key="7">
    <source>
        <dbReference type="ARBA" id="ARBA00022840"/>
    </source>
</evidence>
<dbReference type="InterPro" id="IPR002575">
    <property type="entry name" value="Aminoglycoside_PTrfase"/>
</dbReference>
<dbReference type="Gene3D" id="3.30.200.20">
    <property type="entry name" value="Phosphorylase Kinase, domain 1"/>
    <property type="match status" value="1"/>
</dbReference>
<comment type="subunit">
    <text evidence="2">Homodimer.</text>
</comment>
<protein>
    <recommendedName>
        <fullName evidence="3">S-methyl-5-thioribose kinase</fullName>
        <ecNumber evidence="3">2.7.1.100</ecNumber>
    </recommendedName>
</protein>
<dbReference type="RefSeq" id="WP_131616817.1">
    <property type="nucleotide sequence ID" value="NZ_CP036532.1"/>
</dbReference>
<dbReference type="EC" id="2.7.1.100" evidence="3"/>
<gene>
    <name evidence="9" type="ORF">E0E05_11360</name>
</gene>
<dbReference type="EMBL" id="CP036532">
    <property type="protein sequence ID" value="QBK31142.1"/>
    <property type="molecule type" value="Genomic_DNA"/>
</dbReference>
<dbReference type="GO" id="GO:0009086">
    <property type="term" value="P:methionine biosynthetic process"/>
    <property type="evidence" value="ECO:0007669"/>
    <property type="project" value="InterPro"/>
</dbReference>
<accession>A0A4P6V1B7</accession>
<dbReference type="KEGG" id="rpod:E0E05_11360"/>
<feature type="domain" description="Aminoglycoside phosphotransferase" evidence="8">
    <location>
        <begin position="35"/>
        <end position="277"/>
    </location>
</feature>
<sequence>MSDTYEALTPETLGQRLGGIDALTRRIGPDATAWTVREVGDGNLNLVFIVEGTAGTAIVKQALPYVRLVGESWPLPLNRAFFEYHALTRQAARDPGRVPEIYHYDEAQALIVMEYLNPHIILRQQMMAGRRVEGLGRTLGEFCARTAFRGSDLCMQTRQKKADVALFSDNVDLCDITENLVFTDPYFDAEMNRHTSPQLDGVVAELRQDQQLKIVAQHFKRAFTAKAETMCHGDLHTGSIMVTDHEAKIIDPEFAFYGPMGFDIGMLLGNYLMAFLAMPGHIGDEAERAAYQDWLLEVIGETWTVFAAEFENLWHSERTGILYPKTLYEDQGHHPASDAALREVIGEIFIDALAIAGIEMHRRVLGLAHIAEFDTIEDAEKRAPLEEKALRLGRTLVLGRAGFAGIDQVIAAARRADKGASA</sequence>
<dbReference type="GO" id="GO:0046522">
    <property type="term" value="F:S-methyl-5-thioribose kinase activity"/>
    <property type="evidence" value="ECO:0007669"/>
    <property type="project" value="UniProtKB-EC"/>
</dbReference>
<keyword evidence="10" id="KW-1185">Reference proteome</keyword>
<dbReference type="PANTHER" id="PTHR34273:SF2">
    <property type="entry name" value="METHYLTHIORIBOSE KINASE"/>
    <property type="match status" value="1"/>
</dbReference>
<keyword evidence="7" id="KW-0067">ATP-binding</keyword>
<dbReference type="GO" id="GO:0005524">
    <property type="term" value="F:ATP binding"/>
    <property type="evidence" value="ECO:0007669"/>
    <property type="project" value="UniProtKB-KW"/>
</dbReference>
<dbReference type="InterPro" id="IPR011009">
    <property type="entry name" value="Kinase-like_dom_sf"/>
</dbReference>
<proteinExistence type="inferred from homology"/>
<dbReference type="NCBIfam" id="TIGR01767">
    <property type="entry name" value="MTRK"/>
    <property type="match status" value="1"/>
</dbReference>
<organism evidence="9 10">
    <name type="scientific">Roseitalea porphyridii</name>
    <dbReference type="NCBI Taxonomy" id="1852022"/>
    <lineage>
        <taxon>Bacteria</taxon>
        <taxon>Pseudomonadati</taxon>
        <taxon>Pseudomonadota</taxon>
        <taxon>Alphaproteobacteria</taxon>
        <taxon>Hyphomicrobiales</taxon>
        <taxon>Ahrensiaceae</taxon>
        <taxon>Roseitalea</taxon>
    </lineage>
</organism>
<keyword evidence="6 9" id="KW-0418">Kinase</keyword>
<comment type="similarity">
    <text evidence="1">Belongs to the methylthioribose kinase family.</text>
</comment>
<dbReference type="AlphaFoldDB" id="A0A4P6V1B7"/>
<evidence type="ECO:0000256" key="6">
    <source>
        <dbReference type="ARBA" id="ARBA00022777"/>
    </source>
</evidence>
<dbReference type="SUPFAM" id="SSF56112">
    <property type="entry name" value="Protein kinase-like (PK-like)"/>
    <property type="match status" value="1"/>
</dbReference>
<dbReference type="Proteomes" id="UP000293719">
    <property type="component" value="Chromosome"/>
</dbReference>
<evidence type="ECO:0000313" key="9">
    <source>
        <dbReference type="EMBL" id="QBK31142.1"/>
    </source>
</evidence>
<dbReference type="OrthoDB" id="9777791at2"/>
<dbReference type="PANTHER" id="PTHR34273">
    <property type="entry name" value="METHYLTHIORIBOSE KINASE"/>
    <property type="match status" value="1"/>
</dbReference>
<evidence type="ECO:0000256" key="3">
    <source>
        <dbReference type="ARBA" id="ARBA00012128"/>
    </source>
</evidence>
<evidence type="ECO:0000256" key="2">
    <source>
        <dbReference type="ARBA" id="ARBA00011738"/>
    </source>
</evidence>